<protein>
    <recommendedName>
        <fullName evidence="1">Group II intron maturase-specific domain-containing protein</fullName>
    </recommendedName>
</protein>
<evidence type="ECO:0000259" key="1">
    <source>
        <dbReference type="Pfam" id="PF08388"/>
    </source>
</evidence>
<reference evidence="2" key="1">
    <citation type="journal article" date="2020" name="mSystems">
        <title>Genome- and Community-Level Interaction Insights into Carbon Utilization and Element Cycling Functions of Hydrothermarchaeota in Hydrothermal Sediment.</title>
        <authorList>
            <person name="Zhou Z."/>
            <person name="Liu Y."/>
            <person name="Xu W."/>
            <person name="Pan J."/>
            <person name="Luo Z.H."/>
            <person name="Li M."/>
        </authorList>
    </citation>
    <scope>NUCLEOTIDE SEQUENCE [LARGE SCALE GENOMIC DNA]</scope>
    <source>
        <strain evidence="2">HyVt-219</strain>
    </source>
</reference>
<dbReference type="Pfam" id="PF08388">
    <property type="entry name" value="GIIM"/>
    <property type="match status" value="1"/>
</dbReference>
<name>A0A7V0N012_UNCAE</name>
<dbReference type="Proteomes" id="UP000885660">
    <property type="component" value="Unassembled WGS sequence"/>
</dbReference>
<sequence length="107" mass="12758">MQASTQIMSKIIGELNPVVRGWGNYFLKGNCQRIFDQLDFWLRNRVTAFKLKRQGGYEHRKYPYSRLKAMGMIFLKDLLYAKRPELFPVKGQRLRRAGCWKSIWSVR</sequence>
<comment type="caution">
    <text evidence="2">The sequence shown here is derived from an EMBL/GenBank/DDBJ whole genome shotgun (WGS) entry which is preliminary data.</text>
</comment>
<proteinExistence type="predicted"/>
<gene>
    <name evidence="2" type="ORF">ENG47_01025</name>
</gene>
<dbReference type="EMBL" id="DRBC01000060">
    <property type="protein sequence ID" value="HDN84323.1"/>
    <property type="molecule type" value="Genomic_DNA"/>
</dbReference>
<evidence type="ECO:0000313" key="2">
    <source>
        <dbReference type="EMBL" id="HDN84323.1"/>
    </source>
</evidence>
<dbReference type="AlphaFoldDB" id="A0A7V0N012"/>
<organism evidence="2">
    <name type="scientific">Aerophobetes bacterium</name>
    <dbReference type="NCBI Taxonomy" id="2030807"/>
    <lineage>
        <taxon>Bacteria</taxon>
        <taxon>Candidatus Aerophobota</taxon>
    </lineage>
</organism>
<dbReference type="InterPro" id="IPR013597">
    <property type="entry name" value="Mat_intron_G2"/>
</dbReference>
<accession>A0A7V0N012</accession>
<feature type="domain" description="Group II intron maturase-specific" evidence="1">
    <location>
        <begin position="4"/>
        <end position="53"/>
    </location>
</feature>